<evidence type="ECO:0000256" key="1">
    <source>
        <dbReference type="ARBA" id="ARBA00007626"/>
    </source>
</evidence>
<name>A0A2Z6LIV7_TRISU</name>
<dbReference type="InterPro" id="IPR011990">
    <property type="entry name" value="TPR-like_helical_dom_sf"/>
</dbReference>
<dbReference type="PANTHER" id="PTHR47941">
    <property type="entry name" value="PENTATRICOPEPTIDE REPEAT-CONTAINING PROTEIN 3, MITOCHONDRIAL"/>
    <property type="match status" value="1"/>
</dbReference>
<dbReference type="Proteomes" id="UP000242715">
    <property type="component" value="Unassembled WGS sequence"/>
</dbReference>
<sequence>MCKLWERMNLEVELGVKVAAFANLIDSLCKEGYFNEVFEIAEEMPCGSSLSEEVVYGQMIDSFCKVGRYHGAARIVYLMRKRGFIPSDVSYNFIIHGLSKDGDCMRGYQLLEEGVEFGFSLCEHTYKSVIWPSGIHDNFVYAAVLKGICGSGKFNEACHFLEAYQIVREMNRNGVIPDCVTWRVLHKLQSNVRKHTSSEDLTLSTVDEGDDMVGIELKERKFEKKFVKDYEITRSDVTLC</sequence>
<evidence type="ECO:0008006" key="6">
    <source>
        <dbReference type="Google" id="ProtNLM"/>
    </source>
</evidence>
<dbReference type="InterPro" id="IPR002885">
    <property type="entry name" value="PPR_rpt"/>
</dbReference>
<feature type="repeat" description="PPR" evidence="3">
    <location>
        <begin position="52"/>
        <end position="86"/>
    </location>
</feature>
<dbReference type="Gene3D" id="1.25.40.10">
    <property type="entry name" value="Tetratricopeptide repeat domain"/>
    <property type="match status" value="2"/>
</dbReference>
<dbReference type="PROSITE" id="PS51375">
    <property type="entry name" value="PPR"/>
    <property type="match status" value="1"/>
</dbReference>
<evidence type="ECO:0000313" key="5">
    <source>
        <dbReference type="Proteomes" id="UP000242715"/>
    </source>
</evidence>
<keyword evidence="2" id="KW-0677">Repeat</keyword>
<evidence type="ECO:0000256" key="2">
    <source>
        <dbReference type="ARBA" id="ARBA00022737"/>
    </source>
</evidence>
<proteinExistence type="inferred from homology"/>
<keyword evidence="5" id="KW-1185">Reference proteome</keyword>
<dbReference type="Pfam" id="PF13041">
    <property type="entry name" value="PPR_2"/>
    <property type="match status" value="1"/>
</dbReference>
<dbReference type="EMBL" id="DF973167">
    <property type="protein sequence ID" value="GAU17155.1"/>
    <property type="molecule type" value="Genomic_DNA"/>
</dbReference>
<dbReference type="Pfam" id="PF01535">
    <property type="entry name" value="PPR"/>
    <property type="match status" value="1"/>
</dbReference>
<protein>
    <recommendedName>
        <fullName evidence="6">Pentacotripeptide-repeat region of PRORP domain-containing protein</fullName>
    </recommendedName>
</protein>
<evidence type="ECO:0000256" key="3">
    <source>
        <dbReference type="PROSITE-ProRule" id="PRU00708"/>
    </source>
</evidence>
<reference evidence="5" key="1">
    <citation type="journal article" date="2017" name="Front. Plant Sci.">
        <title>Climate Clever Clovers: New Paradigm to Reduce the Environmental Footprint of Ruminants by Breeding Low Methanogenic Forages Utilizing Haplotype Variation.</title>
        <authorList>
            <person name="Kaur P."/>
            <person name="Appels R."/>
            <person name="Bayer P.E."/>
            <person name="Keeble-Gagnere G."/>
            <person name="Wang J."/>
            <person name="Hirakawa H."/>
            <person name="Shirasawa K."/>
            <person name="Vercoe P."/>
            <person name="Stefanova K."/>
            <person name="Durmic Z."/>
            <person name="Nichols P."/>
            <person name="Revell C."/>
            <person name="Isobe S.N."/>
            <person name="Edwards D."/>
            <person name="Erskine W."/>
        </authorList>
    </citation>
    <scope>NUCLEOTIDE SEQUENCE [LARGE SCALE GENOMIC DNA]</scope>
    <source>
        <strain evidence="5">cv. Daliak</strain>
    </source>
</reference>
<gene>
    <name evidence="4" type="ORF">TSUD_177850</name>
</gene>
<comment type="similarity">
    <text evidence="1">Belongs to the PPR family. P subfamily.</text>
</comment>
<organism evidence="4 5">
    <name type="scientific">Trifolium subterraneum</name>
    <name type="common">Subterranean clover</name>
    <dbReference type="NCBI Taxonomy" id="3900"/>
    <lineage>
        <taxon>Eukaryota</taxon>
        <taxon>Viridiplantae</taxon>
        <taxon>Streptophyta</taxon>
        <taxon>Embryophyta</taxon>
        <taxon>Tracheophyta</taxon>
        <taxon>Spermatophyta</taxon>
        <taxon>Magnoliopsida</taxon>
        <taxon>eudicotyledons</taxon>
        <taxon>Gunneridae</taxon>
        <taxon>Pentapetalae</taxon>
        <taxon>rosids</taxon>
        <taxon>fabids</taxon>
        <taxon>Fabales</taxon>
        <taxon>Fabaceae</taxon>
        <taxon>Papilionoideae</taxon>
        <taxon>50 kb inversion clade</taxon>
        <taxon>NPAAA clade</taxon>
        <taxon>Hologalegina</taxon>
        <taxon>IRL clade</taxon>
        <taxon>Trifolieae</taxon>
        <taxon>Trifolium</taxon>
    </lineage>
</organism>
<dbReference type="NCBIfam" id="TIGR00756">
    <property type="entry name" value="PPR"/>
    <property type="match status" value="1"/>
</dbReference>
<dbReference type="AlphaFoldDB" id="A0A2Z6LIV7"/>
<accession>A0A2Z6LIV7</accession>
<dbReference type="OrthoDB" id="185373at2759"/>
<evidence type="ECO:0000313" key="4">
    <source>
        <dbReference type="EMBL" id="GAU17155.1"/>
    </source>
</evidence>